<sequence length="401" mass="43966">MKVLYTGKFVSDNATGATAAAFFSVVKNWGPSKKDQLDQAIPKLLEANPILTSHLESRKGESGVEVVAVFNTYGAKDLLRYIERPSSAVPSTPIEDMKPNELLAHVESHAIPHFPAHVSVSTRLGTEEIRERTPVFEVHVMDLSSNHACIAVVMSHVVGDGAVYFQVMEQLNAAMKGPIETKINWDGYDKLPEVLSHIIPHPVTLLGYMLGVRAFKQTHGKSAPDSEILLLSKDKVNKKKKELVDANTKFLSGNDVVVAALSEAMIDHATLQMQYANLRVRVDNLESNDAGNFIPTDIIDARLASGNPNVVRKVSSKGKSNISPWRTFMPLASGKFNRNTNLTKVSVGQFDDCVAYLPSAALATKKPFYFTAVFEYDSETLGVMTNCPMKQAPLLQSILLD</sequence>
<accession>A0A9N8HQ90</accession>
<comment type="caution">
    <text evidence="1">The sequence shown here is derived from an EMBL/GenBank/DDBJ whole genome shotgun (WGS) entry which is preliminary data.</text>
</comment>
<reference evidence="1" key="1">
    <citation type="submission" date="2020-06" db="EMBL/GenBank/DDBJ databases">
        <authorList>
            <consortium name="Plant Systems Biology data submission"/>
        </authorList>
    </citation>
    <scope>NUCLEOTIDE SEQUENCE</scope>
    <source>
        <strain evidence="1">D6</strain>
    </source>
</reference>
<name>A0A9N8HQ90_9STRA</name>
<gene>
    <name evidence="1" type="ORF">SEMRO_963_G225340.1</name>
</gene>
<organism evidence="1 2">
    <name type="scientific">Seminavis robusta</name>
    <dbReference type="NCBI Taxonomy" id="568900"/>
    <lineage>
        <taxon>Eukaryota</taxon>
        <taxon>Sar</taxon>
        <taxon>Stramenopiles</taxon>
        <taxon>Ochrophyta</taxon>
        <taxon>Bacillariophyta</taxon>
        <taxon>Bacillariophyceae</taxon>
        <taxon>Bacillariophycidae</taxon>
        <taxon>Naviculales</taxon>
        <taxon>Naviculaceae</taxon>
        <taxon>Seminavis</taxon>
    </lineage>
</organism>
<dbReference type="Proteomes" id="UP001153069">
    <property type="component" value="Unassembled WGS sequence"/>
</dbReference>
<protein>
    <submittedName>
        <fullName evidence="1">Uncharacterized protein</fullName>
    </submittedName>
</protein>
<dbReference type="EMBL" id="CAICTM010000961">
    <property type="protein sequence ID" value="CAB9518788.1"/>
    <property type="molecule type" value="Genomic_DNA"/>
</dbReference>
<proteinExistence type="predicted"/>
<dbReference type="OrthoDB" id="2015434at2759"/>
<dbReference type="InterPro" id="IPR023213">
    <property type="entry name" value="CAT-like_dom_sf"/>
</dbReference>
<dbReference type="Gene3D" id="3.30.559.10">
    <property type="entry name" value="Chloramphenicol acetyltransferase-like domain"/>
    <property type="match status" value="1"/>
</dbReference>
<evidence type="ECO:0000313" key="1">
    <source>
        <dbReference type="EMBL" id="CAB9518788.1"/>
    </source>
</evidence>
<dbReference type="AlphaFoldDB" id="A0A9N8HQ90"/>
<evidence type="ECO:0000313" key="2">
    <source>
        <dbReference type="Proteomes" id="UP001153069"/>
    </source>
</evidence>
<keyword evidence="2" id="KW-1185">Reference proteome</keyword>